<feature type="non-terminal residue" evidence="2">
    <location>
        <position position="1"/>
    </location>
</feature>
<dbReference type="AlphaFoldDB" id="A0A392W7S2"/>
<evidence type="ECO:0000256" key="1">
    <source>
        <dbReference type="SAM" id="MobiDB-lite"/>
    </source>
</evidence>
<sequence>ATKKWIAEENEANSRSRVSRWKLRREVCLTCHRGCNDARESVDEGCDDTVRRTTNNNQNQSAQQSG</sequence>
<comment type="caution">
    <text evidence="2">The sequence shown here is derived from an EMBL/GenBank/DDBJ whole genome shotgun (WGS) entry which is preliminary data.</text>
</comment>
<feature type="compositionally biased region" description="Low complexity" evidence="1">
    <location>
        <begin position="55"/>
        <end position="66"/>
    </location>
</feature>
<proteinExistence type="predicted"/>
<organism evidence="2 3">
    <name type="scientific">Trifolium medium</name>
    <dbReference type="NCBI Taxonomy" id="97028"/>
    <lineage>
        <taxon>Eukaryota</taxon>
        <taxon>Viridiplantae</taxon>
        <taxon>Streptophyta</taxon>
        <taxon>Embryophyta</taxon>
        <taxon>Tracheophyta</taxon>
        <taxon>Spermatophyta</taxon>
        <taxon>Magnoliopsida</taxon>
        <taxon>eudicotyledons</taxon>
        <taxon>Gunneridae</taxon>
        <taxon>Pentapetalae</taxon>
        <taxon>rosids</taxon>
        <taxon>fabids</taxon>
        <taxon>Fabales</taxon>
        <taxon>Fabaceae</taxon>
        <taxon>Papilionoideae</taxon>
        <taxon>50 kb inversion clade</taxon>
        <taxon>NPAAA clade</taxon>
        <taxon>Hologalegina</taxon>
        <taxon>IRL clade</taxon>
        <taxon>Trifolieae</taxon>
        <taxon>Trifolium</taxon>
    </lineage>
</organism>
<reference evidence="2 3" key="1">
    <citation type="journal article" date="2018" name="Front. Plant Sci.">
        <title>Red Clover (Trifolium pratense) and Zigzag Clover (T. medium) - A Picture of Genomic Similarities and Differences.</title>
        <authorList>
            <person name="Dluhosova J."/>
            <person name="Istvanek J."/>
            <person name="Nedelnik J."/>
            <person name="Repkova J."/>
        </authorList>
    </citation>
    <scope>NUCLEOTIDE SEQUENCE [LARGE SCALE GENOMIC DNA]</scope>
    <source>
        <strain evidence="3">cv. 10/8</strain>
        <tissue evidence="2">Leaf</tissue>
    </source>
</reference>
<evidence type="ECO:0000313" key="3">
    <source>
        <dbReference type="Proteomes" id="UP000265520"/>
    </source>
</evidence>
<dbReference type="Proteomes" id="UP000265520">
    <property type="component" value="Unassembled WGS sequence"/>
</dbReference>
<dbReference type="EMBL" id="LXQA011397384">
    <property type="protein sequence ID" value="MCI95813.1"/>
    <property type="molecule type" value="Genomic_DNA"/>
</dbReference>
<feature type="region of interest" description="Disordered" evidence="1">
    <location>
        <begin position="40"/>
        <end position="66"/>
    </location>
</feature>
<evidence type="ECO:0000313" key="2">
    <source>
        <dbReference type="EMBL" id="MCI95813.1"/>
    </source>
</evidence>
<keyword evidence="3" id="KW-1185">Reference proteome</keyword>
<protein>
    <submittedName>
        <fullName evidence="2">Uncharacterized protein</fullName>
    </submittedName>
</protein>
<accession>A0A392W7S2</accession>
<name>A0A392W7S2_9FABA</name>